<dbReference type="Proteomes" id="UP000252081">
    <property type="component" value="Unassembled WGS sequence"/>
</dbReference>
<evidence type="ECO:0000313" key="5">
    <source>
        <dbReference type="Proteomes" id="UP000252081"/>
    </source>
</evidence>
<reference evidence="4 5" key="1">
    <citation type="submission" date="2018-07" db="EMBL/GenBank/DDBJ databases">
        <title>A draft genome of a endophytic bacteria, a new species of Pedobacter.</title>
        <authorList>
            <person name="Zhang Z.D."/>
            <person name="Chen Z.J."/>
        </authorList>
    </citation>
    <scope>NUCLEOTIDE SEQUENCE [LARGE SCALE GENOMIC DNA]</scope>
    <source>
        <strain evidence="4 5">RS10</strain>
    </source>
</reference>
<comment type="catalytic activity">
    <reaction evidence="2">
        <text>2,5-diamino-6-hydroxy-4-(5-phosphoribosylamino)-pyrimidine + H2O = 2,5,6-triamino-4-hydroxypyrimidine + D-ribose 5-phosphate</text>
        <dbReference type="Rhea" id="RHEA:23436"/>
        <dbReference type="ChEBI" id="CHEBI:15377"/>
        <dbReference type="ChEBI" id="CHEBI:58614"/>
        <dbReference type="ChEBI" id="CHEBI:78346"/>
        <dbReference type="ChEBI" id="CHEBI:137796"/>
    </reaction>
</comment>
<dbReference type="OrthoDB" id="67297at2"/>
<dbReference type="CDD" id="cd15457">
    <property type="entry name" value="NADAR"/>
    <property type="match status" value="1"/>
</dbReference>
<comment type="catalytic activity">
    <reaction evidence="1">
        <text>5-amino-6-(5-phospho-D-ribosylamino)uracil + H2O = 5,6-diaminouracil + D-ribose 5-phosphate</text>
        <dbReference type="Rhea" id="RHEA:55020"/>
        <dbReference type="ChEBI" id="CHEBI:15377"/>
        <dbReference type="ChEBI" id="CHEBI:46252"/>
        <dbReference type="ChEBI" id="CHEBI:58453"/>
        <dbReference type="ChEBI" id="CHEBI:78346"/>
    </reaction>
</comment>
<comment type="caution">
    <text evidence="4">The sequence shown here is derived from an EMBL/GenBank/DDBJ whole genome shotgun (WGS) entry which is preliminary data.</text>
</comment>
<dbReference type="Pfam" id="PF08719">
    <property type="entry name" value="NADAR"/>
    <property type="match status" value="1"/>
</dbReference>
<dbReference type="RefSeq" id="WP_113952157.1">
    <property type="nucleotide sequence ID" value="NZ_QNQU01000049.1"/>
</dbReference>
<organism evidence="4 5">
    <name type="scientific">Pedobacter miscanthi</name>
    <dbReference type="NCBI Taxonomy" id="2259170"/>
    <lineage>
        <taxon>Bacteria</taxon>
        <taxon>Pseudomonadati</taxon>
        <taxon>Bacteroidota</taxon>
        <taxon>Sphingobacteriia</taxon>
        <taxon>Sphingobacteriales</taxon>
        <taxon>Sphingobacteriaceae</taxon>
        <taxon>Pedobacter</taxon>
    </lineage>
</organism>
<sequence length="203" mass="23790">MEDNKNQTRRYLKGECITFRSTKGEFGGLSNMAPGFPVRIGNLIISNIENLYQASKYPKYFDIQKRILGSSSPMYAKKISRLHIKCERPDWNLVRFRIMRFCLQIKLQQNLKQFSDILSSTGNLPIVEYTDTDKIWGAVDCGDYYEGVNALGRLLMELREKIKEPELHIIDKPKVNDFFILEYDLQIMDNYINYKNIINKLDI</sequence>
<dbReference type="Gene3D" id="1.10.357.40">
    <property type="entry name" value="YbiA-like"/>
    <property type="match status" value="1"/>
</dbReference>
<evidence type="ECO:0000259" key="3">
    <source>
        <dbReference type="Pfam" id="PF08719"/>
    </source>
</evidence>
<evidence type="ECO:0000256" key="1">
    <source>
        <dbReference type="ARBA" id="ARBA00000022"/>
    </source>
</evidence>
<dbReference type="InterPro" id="IPR037238">
    <property type="entry name" value="YbiA-like_sf"/>
</dbReference>
<feature type="domain" description="NADAR" evidence="3">
    <location>
        <begin position="24"/>
        <end position="163"/>
    </location>
</feature>
<accession>A0A366KKG0</accession>
<dbReference type="AlphaFoldDB" id="A0A366KKG0"/>
<proteinExistence type="predicted"/>
<evidence type="ECO:0000256" key="2">
    <source>
        <dbReference type="ARBA" id="ARBA00000751"/>
    </source>
</evidence>
<dbReference type="EMBL" id="QNQU01000049">
    <property type="protein sequence ID" value="RBQ02191.1"/>
    <property type="molecule type" value="Genomic_DNA"/>
</dbReference>
<dbReference type="SUPFAM" id="SSF143990">
    <property type="entry name" value="YbiA-like"/>
    <property type="match status" value="1"/>
</dbReference>
<gene>
    <name evidence="4" type="ORF">DRW42_27945</name>
</gene>
<keyword evidence="5" id="KW-1185">Reference proteome</keyword>
<evidence type="ECO:0000313" key="4">
    <source>
        <dbReference type="EMBL" id="RBQ02191.1"/>
    </source>
</evidence>
<protein>
    <submittedName>
        <fullName evidence="4">DUF1768 domain-containing protein</fullName>
    </submittedName>
</protein>
<name>A0A366KKG0_9SPHI</name>
<dbReference type="InterPro" id="IPR012816">
    <property type="entry name" value="NADAR"/>
</dbReference>